<gene>
    <name evidence="1" type="ORF">H7849_07250</name>
</gene>
<protein>
    <submittedName>
        <fullName evidence="1">Uncharacterized protein</fullName>
    </submittedName>
</protein>
<dbReference type="AlphaFoldDB" id="A0A7G8BME1"/>
<accession>A0A7G8BME1</accession>
<proteinExistence type="predicted"/>
<dbReference type="RefSeq" id="WP_186745301.1">
    <property type="nucleotide sequence ID" value="NZ_CP060394.1"/>
</dbReference>
<reference evidence="1 2" key="1">
    <citation type="submission" date="2020-08" db="EMBL/GenBank/DDBJ databases">
        <title>Edaphobacter telluris sp. nov. and Acidobacterium dinghuensis sp. nov., two acidobacteria isolated from forest soil.</title>
        <authorList>
            <person name="Fu J."/>
            <person name="Qiu L."/>
        </authorList>
    </citation>
    <scope>NUCLEOTIDE SEQUENCE [LARGE SCALE GENOMIC DNA]</scope>
    <source>
        <strain evidence="1">4Y35</strain>
    </source>
</reference>
<dbReference type="Proteomes" id="UP000515312">
    <property type="component" value="Chromosome"/>
</dbReference>
<evidence type="ECO:0000313" key="1">
    <source>
        <dbReference type="EMBL" id="QNI33711.1"/>
    </source>
</evidence>
<dbReference type="KEGG" id="adin:H7849_07250"/>
<organism evidence="1 2">
    <name type="scientific">Alloacidobacterium dinghuense</name>
    <dbReference type="NCBI Taxonomy" id="2763107"/>
    <lineage>
        <taxon>Bacteria</taxon>
        <taxon>Pseudomonadati</taxon>
        <taxon>Acidobacteriota</taxon>
        <taxon>Terriglobia</taxon>
        <taxon>Terriglobales</taxon>
        <taxon>Acidobacteriaceae</taxon>
        <taxon>Alloacidobacterium</taxon>
    </lineage>
</organism>
<keyword evidence="2" id="KW-1185">Reference proteome</keyword>
<evidence type="ECO:0000313" key="2">
    <source>
        <dbReference type="Proteomes" id="UP000515312"/>
    </source>
</evidence>
<dbReference type="EMBL" id="CP060394">
    <property type="protein sequence ID" value="QNI33711.1"/>
    <property type="molecule type" value="Genomic_DNA"/>
</dbReference>
<sequence length="90" mass="10157">MWSGTRLTFRGITRAIFARLRKKATANGISVDCPAGEAVKDGARIQWKYDPDAELLEVECVHAPFWIDRARINQRLSQEIEATVRADRAA</sequence>
<name>A0A7G8BME1_9BACT</name>